<keyword evidence="8" id="KW-1185">Reference proteome</keyword>
<evidence type="ECO:0000313" key="7">
    <source>
        <dbReference type="EMBL" id="MFC3120050.1"/>
    </source>
</evidence>
<dbReference type="InterPro" id="IPR024607">
    <property type="entry name" value="Sulfatase_CS"/>
</dbReference>
<evidence type="ECO:0000313" key="8">
    <source>
        <dbReference type="Proteomes" id="UP001595478"/>
    </source>
</evidence>
<feature type="signal peptide" evidence="5">
    <location>
        <begin position="1"/>
        <end position="20"/>
    </location>
</feature>
<dbReference type="PANTHER" id="PTHR42693:SF53">
    <property type="entry name" value="ENDO-4-O-SULFATASE"/>
    <property type="match status" value="1"/>
</dbReference>
<organism evidence="7 8">
    <name type="scientific">Agaribacter flavus</name>
    <dbReference type="NCBI Taxonomy" id="1902781"/>
    <lineage>
        <taxon>Bacteria</taxon>
        <taxon>Pseudomonadati</taxon>
        <taxon>Pseudomonadota</taxon>
        <taxon>Gammaproteobacteria</taxon>
        <taxon>Alteromonadales</taxon>
        <taxon>Alteromonadaceae</taxon>
        <taxon>Agaribacter</taxon>
    </lineage>
</organism>
<evidence type="ECO:0000256" key="4">
    <source>
        <dbReference type="ARBA" id="ARBA00022837"/>
    </source>
</evidence>
<keyword evidence="5" id="KW-0732">Signal</keyword>
<evidence type="ECO:0000256" key="1">
    <source>
        <dbReference type="ARBA" id="ARBA00008779"/>
    </source>
</evidence>
<gene>
    <name evidence="7" type="ORF">ACFOHL_00280</name>
</gene>
<dbReference type="InterPro" id="IPR017850">
    <property type="entry name" value="Alkaline_phosphatase_core_sf"/>
</dbReference>
<evidence type="ECO:0000256" key="5">
    <source>
        <dbReference type="SAM" id="SignalP"/>
    </source>
</evidence>
<feature type="chain" id="PRO_5047538696" evidence="5">
    <location>
        <begin position="21"/>
        <end position="718"/>
    </location>
</feature>
<dbReference type="EMBL" id="JBHRSW010000004">
    <property type="protein sequence ID" value="MFC3120050.1"/>
    <property type="molecule type" value="Genomic_DNA"/>
</dbReference>
<dbReference type="Gene3D" id="3.40.720.10">
    <property type="entry name" value="Alkaline Phosphatase, subunit A"/>
    <property type="match status" value="1"/>
</dbReference>
<dbReference type="InterPro" id="IPR000917">
    <property type="entry name" value="Sulfatase_N"/>
</dbReference>
<reference evidence="8" key="1">
    <citation type="journal article" date="2019" name="Int. J. Syst. Evol. Microbiol.">
        <title>The Global Catalogue of Microorganisms (GCM) 10K type strain sequencing project: providing services to taxonomists for standard genome sequencing and annotation.</title>
        <authorList>
            <consortium name="The Broad Institute Genomics Platform"/>
            <consortium name="The Broad Institute Genome Sequencing Center for Infectious Disease"/>
            <person name="Wu L."/>
            <person name="Ma J."/>
        </authorList>
    </citation>
    <scope>NUCLEOTIDE SEQUENCE [LARGE SCALE GENOMIC DNA]</scope>
    <source>
        <strain evidence="8">KCTC 52473</strain>
    </source>
</reference>
<accession>A0ABV7FLN9</accession>
<dbReference type="Proteomes" id="UP001595478">
    <property type="component" value="Unassembled WGS sequence"/>
</dbReference>
<comment type="caution">
    <text evidence="7">The sequence shown here is derived from an EMBL/GenBank/DDBJ whole genome shotgun (WGS) entry which is preliminary data.</text>
</comment>
<dbReference type="RefSeq" id="WP_376918194.1">
    <property type="nucleotide sequence ID" value="NZ_JBHRSW010000004.1"/>
</dbReference>
<keyword evidence="3" id="KW-0378">Hydrolase</keyword>
<dbReference type="PANTHER" id="PTHR42693">
    <property type="entry name" value="ARYLSULFATASE FAMILY MEMBER"/>
    <property type="match status" value="1"/>
</dbReference>
<evidence type="ECO:0000259" key="6">
    <source>
        <dbReference type="Pfam" id="PF00884"/>
    </source>
</evidence>
<dbReference type="SUPFAM" id="SSF53649">
    <property type="entry name" value="Alkaline phosphatase-like"/>
    <property type="match status" value="1"/>
</dbReference>
<dbReference type="Pfam" id="PF00884">
    <property type="entry name" value="Sulfatase"/>
    <property type="match status" value="1"/>
</dbReference>
<name>A0ABV7FLN9_9ALTE</name>
<evidence type="ECO:0000256" key="2">
    <source>
        <dbReference type="ARBA" id="ARBA00022723"/>
    </source>
</evidence>
<dbReference type="Gene3D" id="3.30.1120.10">
    <property type="match status" value="1"/>
</dbReference>
<feature type="domain" description="Sulfatase N-terminal" evidence="6">
    <location>
        <begin position="263"/>
        <end position="602"/>
    </location>
</feature>
<keyword evidence="4" id="KW-0106">Calcium</keyword>
<dbReference type="InterPro" id="IPR050738">
    <property type="entry name" value="Sulfatase"/>
</dbReference>
<comment type="similarity">
    <text evidence="1">Belongs to the sulfatase family.</text>
</comment>
<keyword evidence="2" id="KW-0479">Metal-binding</keyword>
<protein>
    <submittedName>
        <fullName evidence="7">Sulfatase</fullName>
    </submittedName>
</protein>
<evidence type="ECO:0000256" key="3">
    <source>
        <dbReference type="ARBA" id="ARBA00022801"/>
    </source>
</evidence>
<dbReference type="PROSITE" id="PS00149">
    <property type="entry name" value="SULFATASE_2"/>
    <property type="match status" value="1"/>
</dbReference>
<proteinExistence type="inferred from homology"/>
<sequence>MKYSLLTLSLCLLLSLQTQAQQLRGHAQAAKGNHQSLSFSGWACLKSNKDPIKVSLYAGDAIETATFVQAIHANERTFDSVKNLCDSTGNHGFFMTVDQDTLFQYAGKQAFIVHEQDGVKRRLGNVDSFFPDFPKTRLRGVTDGIVEVNGAYFVMGWACQTDVVDPVSLEFSVLSDNGSVEPVMSDVTTSTINGGVIEERCNTVRGKHRFRTQIPNEIIRQYGGKKLLVNAVARYGQNKQRLVHSGRFSLPSILPKAEEVVRPNIIVFFTDDQGYADLGVQQSQEDIKTPNIDRLAINGARFTNGYVTAPQCSPSRAAMLTGIYQNRFRLDENRHIPLTLEVHTLADRLKAQGYKTGMAGKWHLEIMGNSVEWGQTFYPSITPFRVGRVPQEVRQRYFPHKRGFDDVFAGYTGSFLRTFNENGNSIPVETYRNREFRVDLVSDASLTLIDKHWRNPFFLYISHYAPHVPLEATQKYLDQFPGDMPERRRYALAMMAALDDGVGRVLDKLENYNILDNTLIFFISDNGAPIGTIPEDTPITKGGTWNGSVNTPFTGEKGMLTEGALRVPYIMHWPDKIRGGQVIHTPVSSLDAAYTLLKAGGVESLEDLDGMDLVPLVTGEDVTQAFMQRPLFWRFYYQRAVRQGNWKYMQAGIKREYLFDMTLVEPESVNYIDDYPEVAAQLKARYWEWAAEMPRPETLKEIPIPFGRRVDHHLPPNN</sequence>